<protein>
    <recommendedName>
        <fullName evidence="3">Hemerythrin HHE cation binding domain-containing protein</fullName>
    </recommendedName>
</protein>
<dbReference type="Gene3D" id="1.20.120.520">
    <property type="entry name" value="nmb1532 protein domain like"/>
    <property type="match status" value="1"/>
</dbReference>
<evidence type="ECO:0000313" key="1">
    <source>
        <dbReference type="EMBL" id="MFC4333727.1"/>
    </source>
</evidence>
<comment type="caution">
    <text evidence="1">The sequence shown here is derived from an EMBL/GenBank/DDBJ whole genome shotgun (WGS) entry which is preliminary data.</text>
</comment>
<gene>
    <name evidence="1" type="ORF">ACFPET_00750</name>
</gene>
<dbReference type="EMBL" id="JBHSDK010000001">
    <property type="protein sequence ID" value="MFC4333727.1"/>
    <property type="molecule type" value="Genomic_DNA"/>
</dbReference>
<proteinExistence type="predicted"/>
<keyword evidence="2" id="KW-1185">Reference proteome</keyword>
<name>A0ABV8TT20_9ACTN</name>
<evidence type="ECO:0008006" key="3">
    <source>
        <dbReference type="Google" id="ProtNLM"/>
    </source>
</evidence>
<organism evidence="1 2">
    <name type="scientific">Salininema proteolyticum</name>
    <dbReference type="NCBI Taxonomy" id="1607685"/>
    <lineage>
        <taxon>Bacteria</taxon>
        <taxon>Bacillati</taxon>
        <taxon>Actinomycetota</taxon>
        <taxon>Actinomycetes</taxon>
        <taxon>Glycomycetales</taxon>
        <taxon>Glycomycetaceae</taxon>
        <taxon>Salininema</taxon>
    </lineage>
</organism>
<evidence type="ECO:0000313" key="2">
    <source>
        <dbReference type="Proteomes" id="UP001595823"/>
    </source>
</evidence>
<reference evidence="2" key="1">
    <citation type="journal article" date="2019" name="Int. J. Syst. Evol. Microbiol.">
        <title>The Global Catalogue of Microorganisms (GCM) 10K type strain sequencing project: providing services to taxonomists for standard genome sequencing and annotation.</title>
        <authorList>
            <consortium name="The Broad Institute Genomics Platform"/>
            <consortium name="The Broad Institute Genome Sequencing Center for Infectious Disease"/>
            <person name="Wu L."/>
            <person name="Ma J."/>
        </authorList>
    </citation>
    <scope>NUCLEOTIDE SEQUENCE [LARGE SCALE GENOMIC DNA]</scope>
    <source>
        <strain evidence="2">IBRC-M 10908</strain>
    </source>
</reference>
<accession>A0ABV8TT20</accession>
<sequence length="200" mass="22556">METEAPDAPRYRHDMTMFLTAHRALRRDLARMTRLAEAGRTGRLGWKTLKLFLDKIPGGKRAALFPLLDKKVSDSERAVLGHFDDGWERVSAKASAVDAALESGDGLAKAVRDLSDEAARTLDREEEHFLTLADRHLDEDEFLEVAGVYRGFIGPDIPVYLPWMLDGLDPEEAEAILGRVSEEARRSYEAEWRAAYERGK</sequence>
<dbReference type="RefSeq" id="WP_380617461.1">
    <property type="nucleotide sequence ID" value="NZ_JBHSDK010000001.1"/>
</dbReference>
<dbReference type="Proteomes" id="UP001595823">
    <property type="component" value="Unassembled WGS sequence"/>
</dbReference>